<evidence type="ECO:0008006" key="2">
    <source>
        <dbReference type="Google" id="ProtNLM"/>
    </source>
</evidence>
<reference evidence="1" key="1">
    <citation type="journal article" date="2014" name="Front. Microbiol.">
        <title>High frequency of phylogenetically diverse reductive dehalogenase-homologous genes in deep subseafloor sedimentary metagenomes.</title>
        <authorList>
            <person name="Kawai M."/>
            <person name="Futagami T."/>
            <person name="Toyoda A."/>
            <person name="Takaki Y."/>
            <person name="Nishi S."/>
            <person name="Hori S."/>
            <person name="Arai W."/>
            <person name="Tsubouchi T."/>
            <person name="Morono Y."/>
            <person name="Uchiyama I."/>
            <person name="Ito T."/>
            <person name="Fujiyama A."/>
            <person name="Inagaki F."/>
            <person name="Takami H."/>
        </authorList>
    </citation>
    <scope>NUCLEOTIDE SEQUENCE</scope>
    <source>
        <strain evidence="1">Expedition CK06-06</strain>
    </source>
</reference>
<gene>
    <name evidence="1" type="ORF">S01H4_05473</name>
</gene>
<dbReference type="PANTHER" id="PTHR34297">
    <property type="entry name" value="HYPOTHETICAL CYTOSOLIC PROTEIN-RELATED"/>
    <property type="match status" value="1"/>
</dbReference>
<protein>
    <recommendedName>
        <fullName evidence="2">Asp23/Gls24 family envelope stress response protein</fullName>
    </recommendedName>
</protein>
<comment type="caution">
    <text evidence="1">The sequence shown here is derived from an EMBL/GenBank/DDBJ whole genome shotgun (WGS) entry which is preliminary data.</text>
</comment>
<sequence>MVIEAEGYEVDKKVTLGLIKKAVGQVEGIHGIKRSLFKEGIKVKKSEEGLAISLELLISEGGFVPQIVEEVQKKVNEEIEKTLGTKVAKVDIKIRGIKSSS</sequence>
<name>X1APR6_9ZZZZ</name>
<dbReference type="AlphaFoldDB" id="X1APR6"/>
<proteinExistence type="predicted"/>
<organism evidence="1">
    <name type="scientific">marine sediment metagenome</name>
    <dbReference type="NCBI Taxonomy" id="412755"/>
    <lineage>
        <taxon>unclassified sequences</taxon>
        <taxon>metagenomes</taxon>
        <taxon>ecological metagenomes</taxon>
    </lineage>
</organism>
<dbReference type="InterPro" id="IPR005531">
    <property type="entry name" value="Asp23"/>
</dbReference>
<accession>X1APR6</accession>
<evidence type="ECO:0000313" key="1">
    <source>
        <dbReference type="EMBL" id="GAG71362.1"/>
    </source>
</evidence>
<dbReference type="Pfam" id="PF03780">
    <property type="entry name" value="Asp23"/>
    <property type="match status" value="1"/>
</dbReference>
<dbReference type="EMBL" id="BART01001591">
    <property type="protein sequence ID" value="GAG71362.1"/>
    <property type="molecule type" value="Genomic_DNA"/>
</dbReference>